<reference evidence="1" key="1">
    <citation type="submission" date="2021-03" db="EMBL/GenBank/DDBJ databases">
        <title>A new species, PO-11, isolated from a karst cave deposit.</title>
        <authorList>
            <person name="Zhaoxiaoyong W."/>
        </authorList>
    </citation>
    <scope>NUCLEOTIDE SEQUENCE</scope>
    <source>
        <strain evidence="1">PO-11</strain>
    </source>
</reference>
<name>A0A939KN57_9MICC</name>
<evidence type="ECO:0000313" key="1">
    <source>
        <dbReference type="EMBL" id="MBO1267300.1"/>
    </source>
</evidence>
<dbReference type="EMBL" id="JAFNLL010000007">
    <property type="protein sequence ID" value="MBO1267300.1"/>
    <property type="molecule type" value="Genomic_DNA"/>
</dbReference>
<proteinExistence type="predicted"/>
<dbReference type="Proteomes" id="UP000664164">
    <property type="component" value="Unassembled WGS sequence"/>
</dbReference>
<keyword evidence="2" id="KW-1185">Reference proteome</keyword>
<dbReference type="RefSeq" id="WP_207615155.1">
    <property type="nucleotide sequence ID" value="NZ_JAFNLL010000007.1"/>
</dbReference>
<gene>
    <name evidence="1" type="ORF">J1902_04770</name>
</gene>
<comment type="caution">
    <text evidence="1">The sequence shown here is derived from an EMBL/GenBank/DDBJ whole genome shotgun (WGS) entry which is preliminary data.</text>
</comment>
<dbReference type="SUPFAM" id="SSF51735">
    <property type="entry name" value="NAD(P)-binding Rossmann-fold domains"/>
    <property type="match status" value="1"/>
</dbReference>
<evidence type="ECO:0000313" key="2">
    <source>
        <dbReference type="Proteomes" id="UP000664164"/>
    </source>
</evidence>
<dbReference type="AlphaFoldDB" id="A0A939KN57"/>
<accession>A0A939KN57</accession>
<organism evidence="1 2">
    <name type="scientific">Arthrobacter cavernae</name>
    <dbReference type="NCBI Taxonomy" id="2817681"/>
    <lineage>
        <taxon>Bacteria</taxon>
        <taxon>Bacillati</taxon>
        <taxon>Actinomycetota</taxon>
        <taxon>Actinomycetes</taxon>
        <taxon>Micrococcales</taxon>
        <taxon>Micrococcaceae</taxon>
        <taxon>Arthrobacter</taxon>
    </lineage>
</organism>
<dbReference type="Gene3D" id="3.40.50.720">
    <property type="entry name" value="NAD(P)-binding Rossmann-like Domain"/>
    <property type="match status" value="1"/>
</dbReference>
<sequence length="56" mass="6271">MLVNNAGAMFERGVTEIQPHEWDLMMALNLRAPLFLAQDLAVFLAGDRSRSSRGRP</sequence>
<protein>
    <submittedName>
        <fullName evidence="1">Uncharacterized protein</fullName>
    </submittedName>
</protein>
<dbReference type="InterPro" id="IPR036291">
    <property type="entry name" value="NAD(P)-bd_dom_sf"/>
</dbReference>